<comment type="caution">
    <text evidence="2">The sequence shown here is derived from an EMBL/GenBank/DDBJ whole genome shotgun (WGS) entry which is preliminary data.</text>
</comment>
<evidence type="ECO:0000313" key="3">
    <source>
        <dbReference type="Proteomes" id="UP000321393"/>
    </source>
</evidence>
<feature type="compositionally biased region" description="Polar residues" evidence="1">
    <location>
        <begin position="63"/>
        <end position="74"/>
    </location>
</feature>
<protein>
    <submittedName>
        <fullName evidence="2">Mitochondrial protein</fullName>
    </submittedName>
</protein>
<feature type="region of interest" description="Disordered" evidence="1">
    <location>
        <begin position="63"/>
        <end position="82"/>
    </location>
</feature>
<organism evidence="2 3">
    <name type="scientific">Cucumis melo var. makuwa</name>
    <name type="common">Oriental melon</name>
    <dbReference type="NCBI Taxonomy" id="1194695"/>
    <lineage>
        <taxon>Eukaryota</taxon>
        <taxon>Viridiplantae</taxon>
        <taxon>Streptophyta</taxon>
        <taxon>Embryophyta</taxon>
        <taxon>Tracheophyta</taxon>
        <taxon>Spermatophyta</taxon>
        <taxon>Magnoliopsida</taxon>
        <taxon>eudicotyledons</taxon>
        <taxon>Gunneridae</taxon>
        <taxon>Pentapetalae</taxon>
        <taxon>rosids</taxon>
        <taxon>fabids</taxon>
        <taxon>Cucurbitales</taxon>
        <taxon>Cucurbitaceae</taxon>
        <taxon>Benincaseae</taxon>
        <taxon>Cucumis</taxon>
    </lineage>
</organism>
<dbReference type="Proteomes" id="UP000321393">
    <property type="component" value="Unassembled WGS sequence"/>
</dbReference>
<accession>A0A5A7TWL3</accession>
<evidence type="ECO:0000256" key="1">
    <source>
        <dbReference type="SAM" id="MobiDB-lite"/>
    </source>
</evidence>
<sequence length="146" mass="16689">MRMFRDKSEDIIIIEKILRSLTPKFNFVVYVIEESKNIDDLSLDELQSSLLVEAEVKRRETTTNGISNNINHGTVNLKEEEEDKDKEAIAQKVINGDLKTNLLSVGQLQEKGYEIFIKNGVCRVHDKKIRLDCSGQHDIEPEEAST</sequence>
<evidence type="ECO:0000313" key="2">
    <source>
        <dbReference type="EMBL" id="KAA0047550.1"/>
    </source>
</evidence>
<dbReference type="AlphaFoldDB" id="A0A5A7TWL3"/>
<gene>
    <name evidence="2" type="ORF">E6C27_scaffold115G00080</name>
</gene>
<dbReference type="OrthoDB" id="1739705at2759"/>
<proteinExistence type="predicted"/>
<reference evidence="2 3" key="1">
    <citation type="submission" date="2019-08" db="EMBL/GenBank/DDBJ databases">
        <title>Draft genome sequences of two oriental melons (Cucumis melo L. var makuwa).</title>
        <authorList>
            <person name="Kwon S.-Y."/>
        </authorList>
    </citation>
    <scope>NUCLEOTIDE SEQUENCE [LARGE SCALE GENOMIC DNA]</scope>
    <source>
        <strain evidence="3">cv. SW 3</strain>
        <tissue evidence="2">Leaf</tissue>
    </source>
</reference>
<name>A0A5A7TWL3_CUCMM</name>
<dbReference type="EMBL" id="SSTE01013117">
    <property type="protein sequence ID" value="KAA0047550.1"/>
    <property type="molecule type" value="Genomic_DNA"/>
</dbReference>